<evidence type="ECO:0000256" key="2">
    <source>
        <dbReference type="SAM" id="SignalP"/>
    </source>
</evidence>
<dbReference type="EMBL" id="JAPDDR010000001">
    <property type="protein sequence ID" value="MCW1911988.1"/>
    <property type="molecule type" value="Genomic_DNA"/>
</dbReference>
<feature type="domain" description="PDZ" evidence="3">
    <location>
        <begin position="195"/>
        <end position="244"/>
    </location>
</feature>
<comment type="similarity">
    <text evidence="1">Belongs to the peptidase S1C family.</text>
</comment>
<keyword evidence="4" id="KW-0645">Protease</keyword>
<dbReference type="InterPro" id="IPR036034">
    <property type="entry name" value="PDZ_sf"/>
</dbReference>
<evidence type="ECO:0000313" key="4">
    <source>
        <dbReference type="EMBL" id="MCW1911988.1"/>
    </source>
</evidence>
<reference evidence="4" key="1">
    <citation type="submission" date="2022-10" db="EMBL/GenBank/DDBJ databases">
        <title>Luteolibacter sp. GHJ8, whole genome shotgun sequencing project.</title>
        <authorList>
            <person name="Zhao G."/>
            <person name="Shen L."/>
        </authorList>
    </citation>
    <scope>NUCLEOTIDE SEQUENCE</scope>
    <source>
        <strain evidence="4">GHJ8</strain>
    </source>
</reference>
<accession>A0ABT3FWQ0</accession>
<feature type="signal peptide" evidence="2">
    <location>
        <begin position="1"/>
        <end position="24"/>
    </location>
</feature>
<dbReference type="SUPFAM" id="SSF50156">
    <property type="entry name" value="PDZ domain-like"/>
    <property type="match status" value="1"/>
</dbReference>
<gene>
    <name evidence="4" type="ORF">OJ996_00275</name>
</gene>
<keyword evidence="5" id="KW-1185">Reference proteome</keyword>
<dbReference type="PANTHER" id="PTHR22939:SF129">
    <property type="entry name" value="SERINE PROTEASE HTRA2, MITOCHONDRIAL"/>
    <property type="match status" value="1"/>
</dbReference>
<protein>
    <submittedName>
        <fullName evidence="4">S1C family serine protease</fullName>
    </submittedName>
</protein>
<organism evidence="4 5">
    <name type="scientific">Luteolibacter rhizosphaerae</name>
    <dbReference type="NCBI Taxonomy" id="2989719"/>
    <lineage>
        <taxon>Bacteria</taxon>
        <taxon>Pseudomonadati</taxon>
        <taxon>Verrucomicrobiota</taxon>
        <taxon>Verrucomicrobiia</taxon>
        <taxon>Verrucomicrobiales</taxon>
        <taxon>Verrucomicrobiaceae</taxon>
        <taxon>Luteolibacter</taxon>
    </lineage>
</organism>
<keyword evidence="4" id="KW-0378">Hydrolase</keyword>
<dbReference type="SMART" id="SM00228">
    <property type="entry name" value="PDZ"/>
    <property type="match status" value="1"/>
</dbReference>
<dbReference type="Proteomes" id="UP001165653">
    <property type="component" value="Unassembled WGS sequence"/>
</dbReference>
<dbReference type="GO" id="GO:0008233">
    <property type="term" value="F:peptidase activity"/>
    <property type="evidence" value="ECO:0007669"/>
    <property type="project" value="UniProtKB-KW"/>
</dbReference>
<dbReference type="PROSITE" id="PS50106">
    <property type="entry name" value="PDZ"/>
    <property type="match status" value="1"/>
</dbReference>
<dbReference type="Pfam" id="PF13180">
    <property type="entry name" value="PDZ_2"/>
    <property type="match status" value="1"/>
</dbReference>
<dbReference type="PANTHER" id="PTHR22939">
    <property type="entry name" value="SERINE PROTEASE FAMILY S1C HTRA-RELATED"/>
    <property type="match status" value="1"/>
</dbReference>
<dbReference type="SUPFAM" id="SSF50494">
    <property type="entry name" value="Trypsin-like serine proteases"/>
    <property type="match status" value="1"/>
</dbReference>
<evidence type="ECO:0000313" key="5">
    <source>
        <dbReference type="Proteomes" id="UP001165653"/>
    </source>
</evidence>
<evidence type="ECO:0000256" key="1">
    <source>
        <dbReference type="ARBA" id="ARBA00010541"/>
    </source>
</evidence>
<proteinExistence type="inferred from homology"/>
<keyword evidence="2" id="KW-0732">Signal</keyword>
<evidence type="ECO:0000259" key="3">
    <source>
        <dbReference type="PROSITE" id="PS50106"/>
    </source>
</evidence>
<name>A0ABT3FWQ0_9BACT</name>
<dbReference type="Gene3D" id="2.30.42.10">
    <property type="match status" value="1"/>
</dbReference>
<dbReference type="GO" id="GO:0006508">
    <property type="term" value="P:proteolysis"/>
    <property type="evidence" value="ECO:0007669"/>
    <property type="project" value="UniProtKB-KW"/>
</dbReference>
<dbReference type="Gene3D" id="2.40.10.10">
    <property type="entry name" value="Trypsin-like serine proteases"/>
    <property type="match status" value="1"/>
</dbReference>
<dbReference type="RefSeq" id="WP_264509961.1">
    <property type="nucleotide sequence ID" value="NZ_JAPDDR010000001.1"/>
</dbReference>
<dbReference type="InterPro" id="IPR043504">
    <property type="entry name" value="Peptidase_S1_PA_chymotrypsin"/>
</dbReference>
<dbReference type="InterPro" id="IPR001478">
    <property type="entry name" value="PDZ"/>
</dbReference>
<comment type="caution">
    <text evidence="4">The sequence shown here is derived from an EMBL/GenBank/DDBJ whole genome shotgun (WGS) entry which is preliminary data.</text>
</comment>
<sequence>MICSSWRCLPALVAVFCISAPADAAESSCAATFPGPAGEVQSAAFPIGDGRHFVAIALSGVQADGGKLRTNGRVLPAELFVDPVSRVVIFRISGAPDQPLALGKNGLQMGADLKARGGSTGRTSGWVKQINGKMLPLSLLKVDYAEAAPAAGTPLLDSAGAVVAVAHQTTSAKTGYAIPAEVVRRVLEDVQHDGRVSRGWIGLKLLPQAAKPQVTKVQEGSPSAQAGIQAGDVLMEVGTRSLSDYADAVNAFYFLQPGVPSALRVKRDGQEISVSVTPVERRGE</sequence>
<feature type="chain" id="PRO_5046391634" evidence="2">
    <location>
        <begin position="25"/>
        <end position="284"/>
    </location>
</feature>
<dbReference type="InterPro" id="IPR009003">
    <property type="entry name" value="Peptidase_S1_PA"/>
</dbReference>